<keyword evidence="3" id="KW-1185">Reference proteome</keyword>
<proteinExistence type="predicted"/>
<dbReference type="EMBL" id="BQNB010016017">
    <property type="protein sequence ID" value="GJT46821.1"/>
    <property type="molecule type" value="Genomic_DNA"/>
</dbReference>
<accession>A0ABQ5E7J6</accession>
<reference evidence="2" key="2">
    <citation type="submission" date="2022-01" db="EMBL/GenBank/DDBJ databases">
        <authorList>
            <person name="Yamashiro T."/>
            <person name="Shiraishi A."/>
            <person name="Satake H."/>
            <person name="Nakayama K."/>
        </authorList>
    </citation>
    <scope>NUCLEOTIDE SEQUENCE</scope>
</reference>
<evidence type="ECO:0000313" key="3">
    <source>
        <dbReference type="Proteomes" id="UP001151760"/>
    </source>
</evidence>
<sequence length="370" mass="41502">MKEMVKAKMHDIGKFFANEPSVNVKEQVKDVSLDYPTLSDNTLGGGSKLRTERERESRGTWCSPCNALGRKETDIQEKEQKESQKQAIPSTGRKGPSQVEVEVVRLMKEFVLVDTYENGIQIDFSLRSLIPKNLHVSLTTPHHSKQNLVEFLWERYSLLGPQCDYGLSIRWREIAGSLSLLRNSYPRPPEARKPILIAIESSLIYIPVADNDSLMEEIELFSCCADQSTGTDISQKDEKPIKKRQNRTRDGKVCGDEAKSKQLLSFTKALRWLRLFPIEAKRIQRLDLLLDLPSILHLCFASSKEGRATNEGLSAINRLITRRTKPSTASSPAPAPVKAVEPIGCVTLAVVPISPKLYQPHMATLSGQHV</sequence>
<organism evidence="2 3">
    <name type="scientific">Tanacetum coccineum</name>
    <dbReference type="NCBI Taxonomy" id="301880"/>
    <lineage>
        <taxon>Eukaryota</taxon>
        <taxon>Viridiplantae</taxon>
        <taxon>Streptophyta</taxon>
        <taxon>Embryophyta</taxon>
        <taxon>Tracheophyta</taxon>
        <taxon>Spermatophyta</taxon>
        <taxon>Magnoliopsida</taxon>
        <taxon>eudicotyledons</taxon>
        <taxon>Gunneridae</taxon>
        <taxon>Pentapetalae</taxon>
        <taxon>asterids</taxon>
        <taxon>campanulids</taxon>
        <taxon>Asterales</taxon>
        <taxon>Asteraceae</taxon>
        <taxon>Asteroideae</taxon>
        <taxon>Anthemideae</taxon>
        <taxon>Anthemidinae</taxon>
        <taxon>Tanacetum</taxon>
    </lineage>
</organism>
<name>A0ABQ5E7J6_9ASTR</name>
<feature type="compositionally biased region" description="Basic and acidic residues" evidence="1">
    <location>
        <begin position="49"/>
        <end position="58"/>
    </location>
</feature>
<dbReference type="Proteomes" id="UP001151760">
    <property type="component" value="Unassembled WGS sequence"/>
</dbReference>
<protein>
    <submittedName>
        <fullName evidence="2">Uncharacterized protein</fullName>
    </submittedName>
</protein>
<reference evidence="2" key="1">
    <citation type="journal article" date="2022" name="Int. J. Mol. Sci.">
        <title>Draft Genome of Tanacetum Coccineum: Genomic Comparison of Closely Related Tanacetum-Family Plants.</title>
        <authorList>
            <person name="Yamashiro T."/>
            <person name="Shiraishi A."/>
            <person name="Nakayama K."/>
            <person name="Satake H."/>
        </authorList>
    </citation>
    <scope>NUCLEOTIDE SEQUENCE</scope>
</reference>
<evidence type="ECO:0000313" key="2">
    <source>
        <dbReference type="EMBL" id="GJT46821.1"/>
    </source>
</evidence>
<comment type="caution">
    <text evidence="2">The sequence shown here is derived from an EMBL/GenBank/DDBJ whole genome shotgun (WGS) entry which is preliminary data.</text>
</comment>
<feature type="region of interest" description="Disordered" evidence="1">
    <location>
        <begin position="40"/>
        <end position="94"/>
    </location>
</feature>
<gene>
    <name evidence="2" type="ORF">Tco_0955536</name>
</gene>
<feature type="compositionally biased region" description="Basic and acidic residues" evidence="1">
    <location>
        <begin position="69"/>
        <end position="84"/>
    </location>
</feature>
<feature type="region of interest" description="Disordered" evidence="1">
    <location>
        <begin position="228"/>
        <end position="254"/>
    </location>
</feature>
<evidence type="ECO:0000256" key="1">
    <source>
        <dbReference type="SAM" id="MobiDB-lite"/>
    </source>
</evidence>